<accession>A0A508A0S7</accession>
<evidence type="ECO:0000256" key="4">
    <source>
        <dbReference type="ARBA" id="ARBA00022630"/>
    </source>
</evidence>
<sequence length="317" mass="33595">MTSSHWMAPSTLASLDGGSFSFPATGTIWTVRTPSRLPPRTGAAVIEHAETFEAVWSRFRPSSLVRRIADGALGEGPITVELPAGSSIMLDLYDRLHAASHGRIDPLCGADLVELGYDPQLSFTVRSGAAERIGAFHGRGTWTDVVRHDGDRLTMSHPALLDVGAVGKGFLADDMGEILLAHGIEEFVIDGSGDLLIHSRKPVRVGLEQPGREGIVVGTVEVTRGAVCGSSPHRRSWGTGLHHILDALTGLPAKNITATWVVAESCAAADGLATALFCADPEQLAQAFRFECVILSSHGRASVSRGFCDLPGQIFTA</sequence>
<dbReference type="RefSeq" id="WP_141423933.1">
    <property type="nucleotide sequence ID" value="NZ_JASPFB010000002.1"/>
</dbReference>
<comment type="cofactor">
    <cofactor evidence="1">
        <name>Mg(2+)</name>
        <dbReference type="ChEBI" id="CHEBI:18420"/>
    </cofactor>
</comment>
<keyword evidence="6" id="KW-0479">Metal-binding</keyword>
<evidence type="ECO:0000256" key="7">
    <source>
        <dbReference type="ARBA" id="ARBA00022827"/>
    </source>
</evidence>
<dbReference type="SUPFAM" id="SSF143631">
    <property type="entry name" value="ApbE-like"/>
    <property type="match status" value="1"/>
</dbReference>
<name>A0A508A0S7_9ACTO</name>
<dbReference type="Pfam" id="PF02424">
    <property type="entry name" value="ApbE"/>
    <property type="match status" value="1"/>
</dbReference>
<evidence type="ECO:0000256" key="3">
    <source>
        <dbReference type="ARBA" id="ARBA00016337"/>
    </source>
</evidence>
<comment type="caution">
    <text evidence="11">The sequence shown here is derived from an EMBL/GenBank/DDBJ whole genome shotgun (WGS) entry which is preliminary data.</text>
</comment>
<dbReference type="EC" id="2.7.1.180" evidence="2"/>
<reference evidence="11 12" key="1">
    <citation type="submission" date="2019-06" db="EMBL/GenBank/DDBJ databases">
        <title>Draft genome sequence of Actinomyces johnsonii CCUG 34287T.</title>
        <authorList>
            <person name="Salva-Serra F."/>
            <person name="Cardew S."/>
            <person name="Moore E."/>
        </authorList>
    </citation>
    <scope>NUCLEOTIDE SEQUENCE [LARGE SCALE GENOMIC DNA]</scope>
    <source>
        <strain evidence="11 12">CCUG 34287</strain>
    </source>
</reference>
<dbReference type="PANTHER" id="PTHR30040">
    <property type="entry name" value="THIAMINE BIOSYNTHESIS LIPOPROTEIN APBE"/>
    <property type="match status" value="1"/>
</dbReference>
<dbReference type="AlphaFoldDB" id="A0A508A0S7"/>
<keyword evidence="7" id="KW-0274">FAD</keyword>
<evidence type="ECO:0000256" key="1">
    <source>
        <dbReference type="ARBA" id="ARBA00001946"/>
    </source>
</evidence>
<dbReference type="InterPro" id="IPR024932">
    <property type="entry name" value="ApbE"/>
</dbReference>
<evidence type="ECO:0000256" key="2">
    <source>
        <dbReference type="ARBA" id="ARBA00011955"/>
    </source>
</evidence>
<proteinExistence type="predicted"/>
<comment type="catalytic activity">
    <reaction evidence="10">
        <text>L-threonyl-[protein] + FAD = FMN-L-threonyl-[protein] + AMP + H(+)</text>
        <dbReference type="Rhea" id="RHEA:36847"/>
        <dbReference type="Rhea" id="RHEA-COMP:11060"/>
        <dbReference type="Rhea" id="RHEA-COMP:11061"/>
        <dbReference type="ChEBI" id="CHEBI:15378"/>
        <dbReference type="ChEBI" id="CHEBI:30013"/>
        <dbReference type="ChEBI" id="CHEBI:57692"/>
        <dbReference type="ChEBI" id="CHEBI:74257"/>
        <dbReference type="ChEBI" id="CHEBI:456215"/>
        <dbReference type="EC" id="2.7.1.180"/>
    </reaction>
</comment>
<keyword evidence="5 11" id="KW-0808">Transferase</keyword>
<evidence type="ECO:0000313" key="11">
    <source>
        <dbReference type="EMBL" id="TQD43650.1"/>
    </source>
</evidence>
<dbReference type="PANTHER" id="PTHR30040:SF2">
    <property type="entry name" value="FAD:PROTEIN FMN TRANSFERASE"/>
    <property type="match status" value="1"/>
</dbReference>
<dbReference type="InterPro" id="IPR003374">
    <property type="entry name" value="ApbE-like_sf"/>
</dbReference>
<evidence type="ECO:0000256" key="8">
    <source>
        <dbReference type="ARBA" id="ARBA00022842"/>
    </source>
</evidence>
<dbReference type="EMBL" id="VICB01000005">
    <property type="protein sequence ID" value="TQD43650.1"/>
    <property type="molecule type" value="Genomic_DNA"/>
</dbReference>
<dbReference type="GO" id="GO:0016740">
    <property type="term" value="F:transferase activity"/>
    <property type="evidence" value="ECO:0007669"/>
    <property type="project" value="UniProtKB-KW"/>
</dbReference>
<gene>
    <name evidence="11" type="ORF">FK256_04910</name>
</gene>
<dbReference type="Gene3D" id="3.10.520.10">
    <property type="entry name" value="ApbE-like domains"/>
    <property type="match status" value="1"/>
</dbReference>
<keyword evidence="4" id="KW-0285">Flavoprotein</keyword>
<protein>
    <recommendedName>
        <fullName evidence="3">FAD:protein FMN transferase</fullName>
        <ecNumber evidence="2">2.7.1.180</ecNumber>
    </recommendedName>
    <alternativeName>
        <fullName evidence="9">Flavin transferase</fullName>
    </alternativeName>
</protein>
<dbReference type="Proteomes" id="UP000319010">
    <property type="component" value="Unassembled WGS sequence"/>
</dbReference>
<keyword evidence="8" id="KW-0460">Magnesium</keyword>
<evidence type="ECO:0000256" key="5">
    <source>
        <dbReference type="ARBA" id="ARBA00022679"/>
    </source>
</evidence>
<evidence type="ECO:0000256" key="9">
    <source>
        <dbReference type="ARBA" id="ARBA00031306"/>
    </source>
</evidence>
<evidence type="ECO:0000256" key="10">
    <source>
        <dbReference type="ARBA" id="ARBA00048540"/>
    </source>
</evidence>
<dbReference type="GO" id="GO:0046872">
    <property type="term" value="F:metal ion binding"/>
    <property type="evidence" value="ECO:0007669"/>
    <property type="project" value="UniProtKB-KW"/>
</dbReference>
<evidence type="ECO:0000313" key="12">
    <source>
        <dbReference type="Proteomes" id="UP000319010"/>
    </source>
</evidence>
<evidence type="ECO:0000256" key="6">
    <source>
        <dbReference type="ARBA" id="ARBA00022723"/>
    </source>
</evidence>
<organism evidence="11 12">
    <name type="scientific">Actinomyces johnsonii</name>
    <dbReference type="NCBI Taxonomy" id="544581"/>
    <lineage>
        <taxon>Bacteria</taxon>
        <taxon>Bacillati</taxon>
        <taxon>Actinomycetota</taxon>
        <taxon>Actinomycetes</taxon>
        <taxon>Actinomycetales</taxon>
        <taxon>Actinomycetaceae</taxon>
        <taxon>Actinomyces</taxon>
    </lineage>
</organism>